<dbReference type="Proteomes" id="UP000321224">
    <property type="component" value="Unassembled WGS sequence"/>
</dbReference>
<dbReference type="GeneID" id="41360224"/>
<name>A0A511HM93_9BACT</name>
<organism evidence="2 5">
    <name type="scientific">Myxococcus virescens</name>
    <dbReference type="NCBI Taxonomy" id="83456"/>
    <lineage>
        <taxon>Bacteria</taxon>
        <taxon>Pseudomonadati</taxon>
        <taxon>Myxococcota</taxon>
        <taxon>Myxococcia</taxon>
        <taxon>Myxococcales</taxon>
        <taxon>Cystobacterineae</taxon>
        <taxon>Myxococcaceae</taxon>
        <taxon>Myxococcus</taxon>
    </lineage>
</organism>
<gene>
    <name evidence="2" type="ORF">MVI01_64870</name>
    <name evidence="3" type="ORF">SAMN04488504_12431</name>
</gene>
<keyword evidence="1" id="KW-1133">Transmembrane helix</keyword>
<feature type="transmembrane region" description="Helical" evidence="1">
    <location>
        <begin position="40"/>
        <end position="62"/>
    </location>
</feature>
<evidence type="ECO:0000313" key="5">
    <source>
        <dbReference type="Proteomes" id="UP000321224"/>
    </source>
</evidence>
<dbReference type="AlphaFoldDB" id="A0A511HM93"/>
<dbReference type="EMBL" id="FNAJ01000024">
    <property type="protein sequence ID" value="SDF21988.1"/>
    <property type="molecule type" value="Genomic_DNA"/>
</dbReference>
<dbReference type="EMBL" id="BJVY01000052">
    <property type="protein sequence ID" value="GEL74703.1"/>
    <property type="molecule type" value="Genomic_DNA"/>
</dbReference>
<keyword evidence="1" id="KW-0812">Transmembrane</keyword>
<keyword evidence="1" id="KW-0472">Membrane</keyword>
<evidence type="ECO:0000256" key="1">
    <source>
        <dbReference type="SAM" id="Phobius"/>
    </source>
</evidence>
<dbReference type="RefSeq" id="WP_011552915.1">
    <property type="nucleotide sequence ID" value="NZ_BJVY01000052.1"/>
</dbReference>
<proteinExistence type="predicted"/>
<reference evidence="3 4" key="1">
    <citation type="submission" date="2016-10" db="EMBL/GenBank/DDBJ databases">
        <authorList>
            <person name="Varghese N."/>
            <person name="Submissions S."/>
        </authorList>
    </citation>
    <scope>NUCLEOTIDE SEQUENCE [LARGE SCALE GENOMIC DNA]</scope>
    <source>
        <strain evidence="3 4">DSM 2260</strain>
    </source>
</reference>
<sequence length="71" mass="7888">MQPPTDGRPSIFRKEALAHYQRVVQDEGDLLRIGGQWTRWTFALLFVFGLALAMGVLAWPALIAPEGNVPP</sequence>
<protein>
    <submittedName>
        <fullName evidence="2">Uncharacterized protein</fullName>
    </submittedName>
</protein>
<keyword evidence="4" id="KW-1185">Reference proteome</keyword>
<reference evidence="2 5" key="2">
    <citation type="submission" date="2019-07" db="EMBL/GenBank/DDBJ databases">
        <title>Whole genome shotgun sequence of Myxococcus virescens NBRC 100334.</title>
        <authorList>
            <person name="Hosoyama A."/>
            <person name="Uohara A."/>
            <person name="Ohji S."/>
            <person name="Ichikawa N."/>
        </authorList>
    </citation>
    <scope>NUCLEOTIDE SEQUENCE [LARGE SCALE GENOMIC DNA]</scope>
    <source>
        <strain evidence="2 5">NBRC 100334</strain>
    </source>
</reference>
<evidence type="ECO:0000313" key="4">
    <source>
        <dbReference type="Proteomes" id="UP000198717"/>
    </source>
</evidence>
<accession>A0A511HM93</accession>
<evidence type="ECO:0000313" key="3">
    <source>
        <dbReference type="EMBL" id="SDF21988.1"/>
    </source>
</evidence>
<evidence type="ECO:0000313" key="2">
    <source>
        <dbReference type="EMBL" id="GEL74703.1"/>
    </source>
</evidence>
<dbReference type="Proteomes" id="UP000198717">
    <property type="component" value="Unassembled WGS sequence"/>
</dbReference>
<comment type="caution">
    <text evidence="2">The sequence shown here is derived from an EMBL/GenBank/DDBJ whole genome shotgun (WGS) entry which is preliminary data.</text>
</comment>